<dbReference type="AlphaFoldDB" id="A0A0G2IBN9"/>
<keyword evidence="2" id="KW-1185">Reference proteome</keyword>
<evidence type="ECO:0000313" key="1">
    <source>
        <dbReference type="EMBL" id="KKY37130.1"/>
    </source>
</evidence>
<dbReference type="Proteomes" id="UP000034680">
    <property type="component" value="Unassembled WGS sequence"/>
</dbReference>
<reference evidence="1 2" key="1">
    <citation type="submission" date="2015-05" db="EMBL/GenBank/DDBJ databases">
        <title>Distinctive expansion of gene families associated with plant cell wall degradation and secondary metabolism in the genomes of grapevine trunk pathogens.</title>
        <authorList>
            <person name="Lawrence D.P."/>
            <person name="Travadon R."/>
            <person name="Rolshausen P.E."/>
            <person name="Baumgartner K."/>
        </authorList>
    </citation>
    <scope>NUCLEOTIDE SEQUENCE [LARGE SCALE GENOMIC DNA]</scope>
    <source>
        <strain evidence="1">DA912</strain>
    </source>
</reference>
<organism evidence="1 2">
    <name type="scientific">Diaporthe ampelina</name>
    <dbReference type="NCBI Taxonomy" id="1214573"/>
    <lineage>
        <taxon>Eukaryota</taxon>
        <taxon>Fungi</taxon>
        <taxon>Dikarya</taxon>
        <taxon>Ascomycota</taxon>
        <taxon>Pezizomycotina</taxon>
        <taxon>Sordariomycetes</taxon>
        <taxon>Sordariomycetidae</taxon>
        <taxon>Diaporthales</taxon>
        <taxon>Diaporthaceae</taxon>
        <taxon>Diaporthe</taxon>
    </lineage>
</organism>
<comment type="caution">
    <text evidence="1">The sequence shown here is derived from an EMBL/GenBank/DDBJ whole genome shotgun (WGS) entry which is preliminary data.</text>
</comment>
<name>A0A0G2IBN9_9PEZI</name>
<protein>
    <submittedName>
        <fullName evidence="1">Uncharacterized protein</fullName>
    </submittedName>
</protein>
<accession>A0A0G2IBN9</accession>
<gene>
    <name evidence="1" type="ORF">UCDDA912_g02881</name>
</gene>
<dbReference type="EMBL" id="LCUC01000095">
    <property type="protein sequence ID" value="KKY37130.1"/>
    <property type="molecule type" value="Genomic_DNA"/>
</dbReference>
<sequence>MDKRAAFGQITDNASLWLKIYWLPAEIRLIILNFISSHEDLISFMENCPGQVETLWQQYPQQLFPLAWDNVLEDIDPDLIGEAIIVYHLRKIRKDYAIARRSCLETETQQDRDGLEDSLRAILSLDDEPTPELERRLETVLDMAKVIRDVNSLTSRYSNDAWERVRGVAKETGTAPGSVPRAIRLTRVERFKFSRAFLRVETYLITKFWTNARDERHILDMDEDIEPYIPDGTLHNPSQRRQFDSCLRYIFHAYRGHLKKTARHLGIPELPTRDDFAWVRNWDENDKYEYKDYPKFETDDPVLNLKQRSISEEQGFLLSLCESGIGPLEQMHQAKPSALCDELVQQFSRRHVWETVELRHRFSRYDDCADYPYPSDSSYATRRRNRHPVMSLYGEDRNQRYIDDAPSWACASAFLKWKSVVSGSTQLYTRENITLNDHGHWVTLAGTDTAPDHRIPFRLRGRVDGAVRSSHP</sequence>
<proteinExistence type="predicted"/>
<evidence type="ECO:0000313" key="2">
    <source>
        <dbReference type="Proteomes" id="UP000034680"/>
    </source>
</evidence>
<dbReference type="OrthoDB" id="5215267at2759"/>
<reference evidence="1 2" key="2">
    <citation type="submission" date="2015-05" db="EMBL/GenBank/DDBJ databases">
        <authorList>
            <person name="Morales-Cruz A."/>
            <person name="Amrine K.C."/>
            <person name="Cantu D."/>
        </authorList>
    </citation>
    <scope>NUCLEOTIDE SEQUENCE [LARGE SCALE GENOMIC DNA]</scope>
    <source>
        <strain evidence="1">DA912</strain>
    </source>
</reference>